<feature type="domain" description="Zn(2)-C6 fungal-type" evidence="9">
    <location>
        <begin position="18"/>
        <end position="48"/>
    </location>
</feature>
<evidence type="ECO:0000256" key="8">
    <source>
        <dbReference type="SAM" id="MobiDB-lite"/>
    </source>
</evidence>
<dbReference type="Proteomes" id="UP000007978">
    <property type="component" value="Chromosome 2"/>
</dbReference>
<gene>
    <name evidence="10" type="ORF">FPSE_05346</name>
</gene>
<dbReference type="PANTHER" id="PTHR31313:SF86">
    <property type="entry name" value="ZN(2)-C6 FUNGAL-TYPE DOMAIN-CONTAINING PROTEIN"/>
    <property type="match status" value="1"/>
</dbReference>
<dbReference type="GO" id="GO:0006351">
    <property type="term" value="P:DNA-templated transcription"/>
    <property type="evidence" value="ECO:0007669"/>
    <property type="project" value="InterPro"/>
</dbReference>
<comment type="subcellular location">
    <subcellularLocation>
        <location evidence="1">Nucleus</location>
    </subcellularLocation>
</comment>
<evidence type="ECO:0000256" key="5">
    <source>
        <dbReference type="ARBA" id="ARBA00023125"/>
    </source>
</evidence>
<accession>K3UQA6</accession>
<dbReference type="HOGENOM" id="CLU_007003_3_1_1"/>
<keyword evidence="7" id="KW-0539">Nucleus</keyword>
<dbReference type="GO" id="GO:0008270">
    <property type="term" value="F:zinc ion binding"/>
    <property type="evidence" value="ECO:0007669"/>
    <property type="project" value="InterPro"/>
</dbReference>
<proteinExistence type="predicted"/>
<dbReference type="PROSITE" id="PS00463">
    <property type="entry name" value="ZN2_CY6_FUNGAL_1"/>
    <property type="match status" value="1"/>
</dbReference>
<keyword evidence="5" id="KW-0238">DNA-binding</keyword>
<dbReference type="eggNOG" id="ENOG502QWDT">
    <property type="taxonomic scope" value="Eukaryota"/>
</dbReference>
<evidence type="ECO:0000313" key="11">
    <source>
        <dbReference type="Proteomes" id="UP000007978"/>
    </source>
</evidence>
<feature type="region of interest" description="Disordered" evidence="8">
    <location>
        <begin position="670"/>
        <end position="732"/>
    </location>
</feature>
<keyword evidence="2" id="KW-0479">Metal-binding</keyword>
<dbReference type="EMBL" id="AFNW01000108">
    <property type="protein sequence ID" value="EKJ74596.1"/>
    <property type="molecule type" value="Genomic_DNA"/>
</dbReference>
<evidence type="ECO:0000313" key="10">
    <source>
        <dbReference type="EMBL" id="EKJ74596.1"/>
    </source>
</evidence>
<dbReference type="RefSeq" id="XP_009256739.1">
    <property type="nucleotide sequence ID" value="XM_009258464.1"/>
</dbReference>
<dbReference type="AlphaFoldDB" id="K3UQA6"/>
<dbReference type="InterPro" id="IPR036864">
    <property type="entry name" value="Zn2-C6_fun-type_DNA-bd_sf"/>
</dbReference>
<dbReference type="OrthoDB" id="4161332at2759"/>
<dbReference type="SMART" id="SM00906">
    <property type="entry name" value="Fungal_trans"/>
    <property type="match status" value="1"/>
</dbReference>
<protein>
    <recommendedName>
        <fullName evidence="9">Zn(2)-C6 fungal-type domain-containing protein</fullName>
    </recommendedName>
</protein>
<evidence type="ECO:0000256" key="3">
    <source>
        <dbReference type="ARBA" id="ARBA00022833"/>
    </source>
</evidence>
<feature type="compositionally biased region" description="Low complexity" evidence="8">
    <location>
        <begin position="678"/>
        <end position="711"/>
    </location>
</feature>
<dbReference type="InterPro" id="IPR001138">
    <property type="entry name" value="Zn2Cys6_DnaBD"/>
</dbReference>
<dbReference type="PANTHER" id="PTHR31313">
    <property type="entry name" value="TY1 ENHANCER ACTIVATOR"/>
    <property type="match status" value="1"/>
</dbReference>
<feature type="compositionally biased region" description="Polar residues" evidence="8">
    <location>
        <begin position="151"/>
        <end position="165"/>
    </location>
</feature>
<feature type="compositionally biased region" description="Polar residues" evidence="8">
    <location>
        <begin position="712"/>
        <end position="727"/>
    </location>
</feature>
<dbReference type="Pfam" id="PF00172">
    <property type="entry name" value="Zn_clus"/>
    <property type="match status" value="1"/>
</dbReference>
<dbReference type="Pfam" id="PF04082">
    <property type="entry name" value="Fungal_trans"/>
    <property type="match status" value="1"/>
</dbReference>
<reference evidence="10 11" key="1">
    <citation type="journal article" date="2012" name="PLoS Pathog.">
        <title>Comparative pathogenomics reveals horizontally acquired novel virulence genes in fungi infecting cereal hosts.</title>
        <authorList>
            <person name="Gardiner D.M."/>
            <person name="McDonald M.C."/>
            <person name="Covarelli L."/>
            <person name="Solomon P.S."/>
            <person name="Rusu A.G."/>
            <person name="Marshall M."/>
            <person name="Kazan K."/>
            <person name="Chakraborty S."/>
            <person name="McDonald B.A."/>
            <person name="Manners J.M."/>
        </authorList>
    </citation>
    <scope>NUCLEOTIDE SEQUENCE [LARGE SCALE GENOMIC DNA]</scope>
    <source>
        <strain evidence="10 11">CS3096</strain>
    </source>
</reference>
<name>K3UQA6_FUSPC</name>
<dbReference type="PROSITE" id="PS50048">
    <property type="entry name" value="ZN2_CY6_FUNGAL_2"/>
    <property type="match status" value="1"/>
</dbReference>
<dbReference type="InterPro" id="IPR051615">
    <property type="entry name" value="Transcr_Regulatory_Elem"/>
</dbReference>
<evidence type="ECO:0000256" key="2">
    <source>
        <dbReference type="ARBA" id="ARBA00022723"/>
    </source>
</evidence>
<feature type="region of interest" description="Disordered" evidence="8">
    <location>
        <begin position="190"/>
        <end position="212"/>
    </location>
</feature>
<dbReference type="GO" id="GO:0003677">
    <property type="term" value="F:DNA binding"/>
    <property type="evidence" value="ECO:0007669"/>
    <property type="project" value="UniProtKB-KW"/>
</dbReference>
<dbReference type="GeneID" id="20363964"/>
<evidence type="ECO:0000256" key="4">
    <source>
        <dbReference type="ARBA" id="ARBA00023015"/>
    </source>
</evidence>
<evidence type="ECO:0000256" key="1">
    <source>
        <dbReference type="ARBA" id="ARBA00004123"/>
    </source>
</evidence>
<keyword evidence="4" id="KW-0805">Transcription regulation</keyword>
<keyword evidence="11" id="KW-1185">Reference proteome</keyword>
<dbReference type="GO" id="GO:0000981">
    <property type="term" value="F:DNA-binding transcription factor activity, RNA polymerase II-specific"/>
    <property type="evidence" value="ECO:0007669"/>
    <property type="project" value="InterPro"/>
</dbReference>
<dbReference type="GO" id="GO:0005634">
    <property type="term" value="C:nucleus"/>
    <property type="evidence" value="ECO:0007669"/>
    <property type="project" value="UniProtKB-SubCell"/>
</dbReference>
<comment type="caution">
    <text evidence="10">The sequence shown here is derived from an EMBL/GenBank/DDBJ whole genome shotgun (WGS) entry which is preliminary data.</text>
</comment>
<dbReference type="SMART" id="SM00066">
    <property type="entry name" value="GAL4"/>
    <property type="match status" value="1"/>
</dbReference>
<sequence>MPDAQPSSTRVRRRATEACTFCRKRKIKCNGQRPSCINCQTYEKDCVYEPVPDVNKAEGRQRHQRLKSKNRSVSVKARTVSPSASATSGVLRQSNEVPAPASASSATGDSEAAAVPDERSSQQSRRKSHDGTRGRGSSSSGDTKPAAVAPRQQSWQEPAPDSSSRPMDPGVARLLVLANGESSYHGRTSALFEDNAQDQERPVEQEGNPRMPDHWVERGLIAEAAKQRQLEDIHYSKGQLDFDGVDPDLGMHLLSLHWNRQHHSFLITYRPAFMRDMACGGPYFSKLLLNAIYFGSSKFSPRLEVRKDPSDVRTAGWRYRERVRELLGGSLDRSDITTIQALLVMTNSLFALGDERSAAWLYAGLAFRMLIDLGLHVDLTNSHIFSDEDLEIRRRVFWGAFVVDKIQSLYQGRPVTLKEADAMVPIKFVDTYSELEFWQPFAYSTSKNDYTGSPAYSISTFTALCKLSIVMSDIMSCIYTVRTTDQNPGELSTMLDKLQRKLREWQDGLPDHLKPEAASQPGAEVPPPHVLSLHAMYYVLVILLHRPFVADGHLYNTFRSISVDSVIKCSAAASSICTLLRAYHRAFSVRRAPYLISYATYVAATIHCRIAAKNGKGSTAYLNLMTCLSVFKENQETNSAVQKAAVIIHRLMSKYGVVVEDIPDDALEAEPATRTREQQPQQQQQRIANQPNNNYEGLPNNTNPRNNNGTPSSQELHTVEVSPNSAVPSPGSDWINIDGIIQSFLRDNQQGDFNNEPTAYGANSNQVGPYPHPHAQFQHQQQQQTPKMAQQGPDGEHYLHQQQQQPVYFPANNFPTGMNPGLMTPNVSVPATAAEMENGNSWQQQQQTYWPSNQDAAFLEDPIFGFNGSNSGEFQYMGR</sequence>
<dbReference type="Gene3D" id="4.10.240.10">
    <property type="entry name" value="Zn(2)-C6 fungal-type DNA-binding domain"/>
    <property type="match status" value="1"/>
</dbReference>
<evidence type="ECO:0000256" key="7">
    <source>
        <dbReference type="ARBA" id="ARBA00023242"/>
    </source>
</evidence>
<dbReference type="InterPro" id="IPR007219">
    <property type="entry name" value="XnlR_reg_dom"/>
</dbReference>
<evidence type="ECO:0000259" key="9">
    <source>
        <dbReference type="PROSITE" id="PS50048"/>
    </source>
</evidence>
<keyword evidence="6" id="KW-0804">Transcription</keyword>
<dbReference type="CDD" id="cd12148">
    <property type="entry name" value="fungal_TF_MHR"/>
    <property type="match status" value="1"/>
</dbReference>
<dbReference type="CDD" id="cd00067">
    <property type="entry name" value="GAL4"/>
    <property type="match status" value="1"/>
</dbReference>
<feature type="compositionally biased region" description="Polar residues" evidence="8">
    <location>
        <begin position="80"/>
        <end position="108"/>
    </location>
</feature>
<evidence type="ECO:0000256" key="6">
    <source>
        <dbReference type="ARBA" id="ARBA00023163"/>
    </source>
</evidence>
<dbReference type="KEGG" id="fpu:FPSE_05346"/>
<feature type="region of interest" description="Disordered" evidence="8">
    <location>
        <begin position="55"/>
        <end position="169"/>
    </location>
</feature>
<organism evidence="10 11">
    <name type="scientific">Fusarium pseudograminearum (strain CS3096)</name>
    <name type="common">Wheat and barley crown-rot fungus</name>
    <dbReference type="NCBI Taxonomy" id="1028729"/>
    <lineage>
        <taxon>Eukaryota</taxon>
        <taxon>Fungi</taxon>
        <taxon>Dikarya</taxon>
        <taxon>Ascomycota</taxon>
        <taxon>Pezizomycotina</taxon>
        <taxon>Sordariomycetes</taxon>
        <taxon>Hypocreomycetidae</taxon>
        <taxon>Hypocreales</taxon>
        <taxon>Nectriaceae</taxon>
        <taxon>Fusarium</taxon>
    </lineage>
</organism>
<dbReference type="SUPFAM" id="SSF57701">
    <property type="entry name" value="Zn2/Cys6 DNA-binding domain"/>
    <property type="match status" value="1"/>
</dbReference>
<keyword evidence="3" id="KW-0862">Zinc</keyword>